<gene>
    <name evidence="2" type="ORF">M407DRAFT_241208</name>
</gene>
<accession>A0A0C3QKD5</accession>
<feature type="compositionally biased region" description="Low complexity" evidence="1">
    <location>
        <begin position="55"/>
        <end position="67"/>
    </location>
</feature>
<dbReference type="Proteomes" id="UP000054248">
    <property type="component" value="Unassembled WGS sequence"/>
</dbReference>
<feature type="compositionally biased region" description="Acidic residues" evidence="1">
    <location>
        <begin position="35"/>
        <end position="46"/>
    </location>
</feature>
<keyword evidence="3" id="KW-1185">Reference proteome</keyword>
<evidence type="ECO:0000256" key="1">
    <source>
        <dbReference type="SAM" id="MobiDB-lite"/>
    </source>
</evidence>
<dbReference type="HOGENOM" id="CLU_1908224_0_0_1"/>
<evidence type="ECO:0000313" key="3">
    <source>
        <dbReference type="Proteomes" id="UP000054248"/>
    </source>
</evidence>
<dbReference type="OrthoDB" id="3256357at2759"/>
<feature type="region of interest" description="Disordered" evidence="1">
    <location>
        <begin position="35"/>
        <end position="85"/>
    </location>
</feature>
<name>A0A0C3QKD5_9AGAM</name>
<dbReference type="EMBL" id="KN822951">
    <property type="protein sequence ID" value="KIO32960.1"/>
    <property type="molecule type" value="Genomic_DNA"/>
</dbReference>
<reference evidence="2 3" key="1">
    <citation type="submission" date="2014-04" db="EMBL/GenBank/DDBJ databases">
        <authorList>
            <consortium name="DOE Joint Genome Institute"/>
            <person name="Kuo A."/>
            <person name="Girlanda M."/>
            <person name="Perotto S."/>
            <person name="Kohler A."/>
            <person name="Nagy L.G."/>
            <person name="Floudas D."/>
            <person name="Copeland A."/>
            <person name="Barry K.W."/>
            <person name="Cichocki N."/>
            <person name="Veneault-Fourrey C."/>
            <person name="LaButti K."/>
            <person name="Lindquist E.A."/>
            <person name="Lipzen A."/>
            <person name="Lundell T."/>
            <person name="Morin E."/>
            <person name="Murat C."/>
            <person name="Sun H."/>
            <person name="Tunlid A."/>
            <person name="Henrissat B."/>
            <person name="Grigoriev I.V."/>
            <person name="Hibbett D.S."/>
            <person name="Martin F."/>
            <person name="Nordberg H.P."/>
            <person name="Cantor M.N."/>
            <person name="Hua S.X."/>
        </authorList>
    </citation>
    <scope>NUCLEOTIDE SEQUENCE [LARGE SCALE GENOMIC DNA]</scope>
    <source>
        <strain evidence="2 3">MUT 4182</strain>
    </source>
</reference>
<sequence length="133" mass="15397">MRIKSAWMRTGDELSEKHRVNATHSVDEIIYGVTEEEGYNDPDMAMDVDPYPGLSFESPFSTPSSSPWGQNQNPRSNSRTAPRPLVLDRVKPALHAAEGRYFDHHSRIEHLHKWHREHFSPEDDLDRSHTMAY</sequence>
<proteinExistence type="predicted"/>
<protein>
    <submittedName>
        <fullName evidence="2">Uncharacterized protein</fullName>
    </submittedName>
</protein>
<feature type="compositionally biased region" description="Polar residues" evidence="1">
    <location>
        <begin position="68"/>
        <end position="80"/>
    </location>
</feature>
<organism evidence="2 3">
    <name type="scientific">Tulasnella calospora MUT 4182</name>
    <dbReference type="NCBI Taxonomy" id="1051891"/>
    <lineage>
        <taxon>Eukaryota</taxon>
        <taxon>Fungi</taxon>
        <taxon>Dikarya</taxon>
        <taxon>Basidiomycota</taxon>
        <taxon>Agaricomycotina</taxon>
        <taxon>Agaricomycetes</taxon>
        <taxon>Cantharellales</taxon>
        <taxon>Tulasnellaceae</taxon>
        <taxon>Tulasnella</taxon>
    </lineage>
</organism>
<reference evidence="3" key="2">
    <citation type="submission" date="2015-01" db="EMBL/GenBank/DDBJ databases">
        <title>Evolutionary Origins and Diversification of the Mycorrhizal Mutualists.</title>
        <authorList>
            <consortium name="DOE Joint Genome Institute"/>
            <consortium name="Mycorrhizal Genomics Consortium"/>
            <person name="Kohler A."/>
            <person name="Kuo A."/>
            <person name="Nagy L.G."/>
            <person name="Floudas D."/>
            <person name="Copeland A."/>
            <person name="Barry K.W."/>
            <person name="Cichocki N."/>
            <person name="Veneault-Fourrey C."/>
            <person name="LaButti K."/>
            <person name="Lindquist E.A."/>
            <person name="Lipzen A."/>
            <person name="Lundell T."/>
            <person name="Morin E."/>
            <person name="Murat C."/>
            <person name="Riley R."/>
            <person name="Ohm R."/>
            <person name="Sun H."/>
            <person name="Tunlid A."/>
            <person name="Henrissat B."/>
            <person name="Grigoriev I.V."/>
            <person name="Hibbett D.S."/>
            <person name="Martin F."/>
        </authorList>
    </citation>
    <scope>NUCLEOTIDE SEQUENCE [LARGE SCALE GENOMIC DNA]</scope>
    <source>
        <strain evidence="3">MUT 4182</strain>
    </source>
</reference>
<dbReference type="AlphaFoldDB" id="A0A0C3QKD5"/>
<evidence type="ECO:0000313" key="2">
    <source>
        <dbReference type="EMBL" id="KIO32960.1"/>
    </source>
</evidence>